<evidence type="ECO:0000313" key="1">
    <source>
        <dbReference type="EMBL" id="HEH31484.1"/>
    </source>
</evidence>
<dbReference type="EMBL" id="DSLL01000046">
    <property type="protein sequence ID" value="HEH31484.1"/>
    <property type="molecule type" value="Genomic_DNA"/>
</dbReference>
<reference evidence="1" key="1">
    <citation type="journal article" date="2020" name="mSystems">
        <title>Genome- and Community-Level Interaction Insights into Carbon Utilization and Element Cycling Functions of Hydrothermarchaeota in Hydrothermal Sediment.</title>
        <authorList>
            <person name="Zhou Z."/>
            <person name="Liu Y."/>
            <person name="Xu W."/>
            <person name="Pan J."/>
            <person name="Luo Z.H."/>
            <person name="Li M."/>
        </authorList>
    </citation>
    <scope>NUCLEOTIDE SEQUENCE [LARGE SCALE GENOMIC DNA]</scope>
    <source>
        <strain evidence="1">SpSt-27</strain>
    </source>
</reference>
<accession>A0A7J2TBE4</accession>
<organism evidence="1">
    <name type="scientific">Ignisphaera aggregans</name>
    <dbReference type="NCBI Taxonomy" id="334771"/>
    <lineage>
        <taxon>Archaea</taxon>
        <taxon>Thermoproteota</taxon>
        <taxon>Thermoprotei</taxon>
        <taxon>Desulfurococcales</taxon>
        <taxon>Desulfurococcaceae</taxon>
        <taxon>Ignisphaera</taxon>
    </lineage>
</organism>
<proteinExistence type="predicted"/>
<gene>
    <name evidence="1" type="ORF">ENP99_05200</name>
</gene>
<dbReference type="AlphaFoldDB" id="A0A7J2TBE4"/>
<protein>
    <submittedName>
        <fullName evidence="1">Uncharacterized protein</fullName>
    </submittedName>
</protein>
<sequence>MSRVEGILLVGLSLKDEVQRGNFEGTLRSRWDFKRLVTELSLSKELIDVLEGLVGSVNEFRIWGCAEPERRTQRFLEWWSSAEKYVAVFVDVGNRSVICWGRIFAKIYSEELSKALWGSDKWRYVYFIKDVVWVENSLPLAELVKGLGYSEDYWPRGHQIVSPEKVQEIVRRFGSVEDFLKSLIKVKPPALLELGVSVSASAIAKALAILSNIAKGEDAATVFMMISGRVARLVSRTSDFDLAVGEALTSVLGSVPDNAKSVFQEALSMLKQGILTAGSAVIRCVDVIESGIIQSPDLMLGALVVMFSVDTLGNAIPSEVIAVAKRVTKENVYVLALCGFYSIKLLE</sequence>
<comment type="caution">
    <text evidence="1">The sequence shown here is derived from an EMBL/GenBank/DDBJ whole genome shotgun (WGS) entry which is preliminary data.</text>
</comment>
<name>A0A7J2TBE4_9CREN</name>